<dbReference type="RefSeq" id="WP_017387011.1">
    <property type="nucleotide sequence ID" value="NZ_BBTQ01000042.1"/>
</dbReference>
<feature type="transmembrane region" description="Helical" evidence="1">
    <location>
        <begin position="120"/>
        <end position="142"/>
    </location>
</feature>
<reference evidence="2 3" key="1">
    <citation type="submission" date="2018-10" db="EMBL/GenBank/DDBJ databases">
        <title>GWAS and RNA-Seq identify cryptic mechanisms of antimicrobial resistance in Acinetobacter baumannii.</title>
        <authorList>
            <person name="Sahl J.W."/>
        </authorList>
    </citation>
    <scope>NUCLEOTIDE SEQUENCE [LARGE SCALE GENOMIC DNA]</scope>
    <source>
        <strain evidence="2 3">TG41884</strain>
    </source>
</reference>
<protein>
    <submittedName>
        <fullName evidence="2">Uncharacterized protein</fullName>
    </submittedName>
</protein>
<comment type="caution">
    <text evidence="2">The sequence shown here is derived from an EMBL/GenBank/DDBJ whole genome shotgun (WGS) entry which is preliminary data.</text>
</comment>
<feature type="transmembrane region" description="Helical" evidence="1">
    <location>
        <begin position="20"/>
        <end position="45"/>
    </location>
</feature>
<evidence type="ECO:0000313" key="2">
    <source>
        <dbReference type="EMBL" id="RSO63252.1"/>
    </source>
</evidence>
<sequence>MPFNFLKIFIQNLDPDKDQIWHCLIMTPIYLYIVTLFIFLSSLIIHKDFSFEILLNTPVGLLFIAAIYYILVFIPAYFLQLFLLKFNFLNFVSILVSAIFLSFLIPNILAILFITPWQILPIEIIFMVSFFSLIFALTYWVLLLKTLKKAAKQSNLKFPN</sequence>
<feature type="transmembrane region" description="Helical" evidence="1">
    <location>
        <begin position="57"/>
        <end position="79"/>
    </location>
</feature>
<evidence type="ECO:0000313" key="3">
    <source>
        <dbReference type="Proteomes" id="UP000271320"/>
    </source>
</evidence>
<proteinExistence type="predicted"/>
<dbReference type="AlphaFoldDB" id="A0A1C2U155"/>
<dbReference type="EMBL" id="RFEW01000001">
    <property type="protein sequence ID" value="RSO63252.1"/>
    <property type="molecule type" value="Genomic_DNA"/>
</dbReference>
<keyword evidence="1" id="KW-0812">Transmembrane</keyword>
<name>A0A1C2U155_ACIPI</name>
<gene>
    <name evidence="2" type="ORF">EA752_00535</name>
</gene>
<keyword evidence="1" id="KW-0472">Membrane</keyword>
<accession>A0A1C2U155</accession>
<organism evidence="2 3">
    <name type="scientific">Acinetobacter pittii</name>
    <name type="common">Acinetobacter genomosp. 3</name>
    <dbReference type="NCBI Taxonomy" id="48296"/>
    <lineage>
        <taxon>Bacteria</taxon>
        <taxon>Pseudomonadati</taxon>
        <taxon>Pseudomonadota</taxon>
        <taxon>Gammaproteobacteria</taxon>
        <taxon>Moraxellales</taxon>
        <taxon>Moraxellaceae</taxon>
        <taxon>Acinetobacter</taxon>
        <taxon>Acinetobacter calcoaceticus/baumannii complex</taxon>
    </lineage>
</organism>
<dbReference type="Proteomes" id="UP000271320">
    <property type="component" value="Unassembled WGS sequence"/>
</dbReference>
<feature type="transmembrane region" description="Helical" evidence="1">
    <location>
        <begin position="91"/>
        <end position="114"/>
    </location>
</feature>
<keyword evidence="1" id="KW-1133">Transmembrane helix</keyword>
<evidence type="ECO:0000256" key="1">
    <source>
        <dbReference type="SAM" id="Phobius"/>
    </source>
</evidence>